<evidence type="ECO:0000313" key="13">
    <source>
        <dbReference type="EMBL" id="ACX52549.1"/>
    </source>
</evidence>
<dbReference type="GO" id="GO:0018799">
    <property type="term" value="F:4-hydroxybenzoate decarboxylase activity"/>
    <property type="evidence" value="ECO:0007669"/>
    <property type="project" value="UniProtKB-EC"/>
</dbReference>
<keyword evidence="2" id="KW-0216">Detoxification</keyword>
<dbReference type="GO" id="GO:0005829">
    <property type="term" value="C:cytosol"/>
    <property type="evidence" value="ECO:0007669"/>
    <property type="project" value="TreeGrafter"/>
</dbReference>
<dbReference type="InterPro" id="IPR022390">
    <property type="entry name" value="HBDC"/>
</dbReference>
<evidence type="ECO:0000256" key="7">
    <source>
        <dbReference type="ARBA" id="ARBA00078055"/>
    </source>
</evidence>
<evidence type="ECO:0000256" key="6">
    <source>
        <dbReference type="ARBA" id="ARBA00072018"/>
    </source>
</evidence>
<keyword evidence="3" id="KW-0058">Aromatic hydrocarbons catabolism</keyword>
<feature type="compositionally biased region" description="Basic and acidic residues" evidence="9">
    <location>
        <begin position="443"/>
        <end position="457"/>
    </location>
</feature>
<dbReference type="SUPFAM" id="SSF143968">
    <property type="entry name" value="UbiD C-terminal domain-like"/>
    <property type="match status" value="1"/>
</dbReference>
<dbReference type="GO" id="GO:0006744">
    <property type="term" value="P:ubiquinone biosynthetic process"/>
    <property type="evidence" value="ECO:0007669"/>
    <property type="project" value="TreeGrafter"/>
</dbReference>
<evidence type="ECO:0000256" key="2">
    <source>
        <dbReference type="ARBA" id="ARBA00022575"/>
    </source>
</evidence>
<evidence type="ECO:0000259" key="12">
    <source>
        <dbReference type="Pfam" id="PF20696"/>
    </source>
</evidence>
<dbReference type="GO" id="GO:0009636">
    <property type="term" value="P:response to toxic substance"/>
    <property type="evidence" value="ECO:0007669"/>
    <property type="project" value="UniProtKB-KW"/>
</dbReference>
<evidence type="ECO:0000256" key="4">
    <source>
        <dbReference type="ARBA" id="ARBA00052687"/>
    </source>
</evidence>
<evidence type="ECO:0000256" key="9">
    <source>
        <dbReference type="SAM" id="MobiDB-lite"/>
    </source>
</evidence>
<dbReference type="AlphaFoldDB" id="C9R8C0"/>
<dbReference type="InterPro" id="IPR049383">
    <property type="entry name" value="UbiD-like_N"/>
</dbReference>
<dbReference type="Pfam" id="PF20695">
    <property type="entry name" value="UbiD_N"/>
    <property type="match status" value="1"/>
</dbReference>
<reference evidence="13 14" key="1">
    <citation type="submission" date="2009-10" db="EMBL/GenBank/DDBJ databases">
        <title>Complete sequence of chromosome of Ammonifex degensii KC4.</title>
        <authorList>
            <consortium name="US DOE Joint Genome Institute"/>
            <person name="Kerfeld C."/>
            <person name="Goodner B."/>
            <person name="Huber H."/>
            <person name="Stetter K."/>
            <person name="Lucas S."/>
            <person name="Copeland A."/>
            <person name="Lapidus A."/>
            <person name="Glavina del Rio T."/>
            <person name="Dalin E."/>
            <person name="Tice H."/>
            <person name="Bruce D."/>
            <person name="Goodwin L."/>
            <person name="Pitluck S."/>
            <person name="Saunders E."/>
            <person name="Brettin T."/>
            <person name="Detter J.C."/>
            <person name="Han C."/>
            <person name="Larimer F."/>
            <person name="Land M."/>
            <person name="Hauser L."/>
            <person name="Kyrpides N."/>
            <person name="Ovchinnikova G."/>
            <person name="Richardson P."/>
        </authorList>
    </citation>
    <scope>NUCLEOTIDE SEQUENCE [LARGE SCALE GENOMIC DNA]</scope>
    <source>
        <strain evidence="14">DSM 10501 / KC4</strain>
    </source>
</reference>
<comment type="catalytic activity">
    <reaction evidence="4">
        <text>4-hydroxybenzoate + H(+) = phenol + CO2</text>
        <dbReference type="Rhea" id="RHEA:10876"/>
        <dbReference type="ChEBI" id="CHEBI:15378"/>
        <dbReference type="ChEBI" id="CHEBI:15882"/>
        <dbReference type="ChEBI" id="CHEBI:16526"/>
        <dbReference type="ChEBI" id="CHEBI:17879"/>
        <dbReference type="EC" id="4.1.1.61"/>
    </reaction>
</comment>
<dbReference type="STRING" id="429009.Adeg_1452"/>
<sequence length="479" mass="54412">MAFKDLRDYLEALEKRGELKRIKVEVSPELEITEITDRVVKAGGPTLFFERVKGHQIPVVTNLFGTWERTKFALNSLDIDARGEELAGLLQPELPTTLWDKLKSLPKLAEISSWAPRVVRRAPCQEVVVENPDLTWLPALKCWPKDGGRFITLPLVITKDPETGKRNMGMYRMQIFDATTTGMHWHRHKDAAEHYRKAEARGERLPVAVALGADPATIYAATAPLPFGMDEFLLAGFLRREPVELVRCITQDLEVPANAEIVLEGYVEPGERRLEGPFGDHTGFYSPADYYPVFHVTCITHRRDPIYPATIVGKPIMEDAFLAKATERLFLPLLRLQLPEIVDMCLPVEGVAHNCVVVSIRKRYPGQAKKVMHALWGLGQMSFTKLIVVVDEEVNVHDPREVWWRVFSNVDPRRDLLLSEGPLDELDHSAPRPAYGAKLGIDATRKGPEEGHPRPWPEEIEMSPEIRTLVDRRWKEYGF</sequence>
<dbReference type="InterPro" id="IPR002830">
    <property type="entry name" value="UbiD"/>
</dbReference>
<feature type="domain" description="3-octaprenyl-4-hydroxybenzoate carboxy-lyase-like C-terminal" evidence="12">
    <location>
        <begin position="321"/>
        <end position="443"/>
    </location>
</feature>
<dbReference type="EC" id="4.1.1.61" evidence="5"/>
<dbReference type="SUPFAM" id="SSF50475">
    <property type="entry name" value="FMN-binding split barrel"/>
    <property type="match status" value="1"/>
</dbReference>
<dbReference type="FunFam" id="3.40.1670.10:FF:000003">
    <property type="entry name" value="Phenolic acid decarboxylase"/>
    <property type="match status" value="1"/>
</dbReference>
<dbReference type="GO" id="GO:0008694">
    <property type="term" value="F:4-hydroxy-3-polyprenylbenzoate decarboxylase activity"/>
    <property type="evidence" value="ECO:0007669"/>
    <property type="project" value="TreeGrafter"/>
</dbReference>
<dbReference type="PANTHER" id="PTHR30108:SF17">
    <property type="entry name" value="FERULIC ACID DECARBOXYLASE 1"/>
    <property type="match status" value="1"/>
</dbReference>
<feature type="region of interest" description="Disordered" evidence="9">
    <location>
        <begin position="439"/>
        <end position="460"/>
    </location>
</feature>
<feature type="domain" description="3-octaprenyl-4-hydroxybenzoate carboxy-lyase-like N-terminal" evidence="11">
    <location>
        <begin position="10"/>
        <end position="87"/>
    </location>
</feature>
<dbReference type="Proteomes" id="UP000002620">
    <property type="component" value="Chromosome"/>
</dbReference>
<evidence type="ECO:0000256" key="3">
    <source>
        <dbReference type="ARBA" id="ARBA00022797"/>
    </source>
</evidence>
<evidence type="ECO:0000256" key="5">
    <source>
        <dbReference type="ARBA" id="ARBA00066414"/>
    </source>
</evidence>
<proteinExistence type="inferred from homology"/>
<dbReference type="NCBIfam" id="TIGR03701">
    <property type="entry name" value="mena_SCO4490"/>
    <property type="match status" value="1"/>
</dbReference>
<dbReference type="RefSeq" id="WP_015739426.1">
    <property type="nucleotide sequence ID" value="NC_013385.1"/>
</dbReference>
<dbReference type="HOGENOM" id="CLU_023348_4_1_9"/>
<evidence type="ECO:0000259" key="10">
    <source>
        <dbReference type="Pfam" id="PF01977"/>
    </source>
</evidence>
<dbReference type="EMBL" id="CP001785">
    <property type="protein sequence ID" value="ACX52549.1"/>
    <property type="molecule type" value="Genomic_DNA"/>
</dbReference>
<dbReference type="KEGG" id="adg:Adeg_1452"/>
<evidence type="ECO:0000313" key="14">
    <source>
        <dbReference type="Proteomes" id="UP000002620"/>
    </source>
</evidence>
<evidence type="ECO:0000256" key="8">
    <source>
        <dbReference type="ARBA" id="ARBA00079372"/>
    </source>
</evidence>
<dbReference type="Gene3D" id="1.20.5.570">
    <property type="entry name" value="Single helix bin"/>
    <property type="match status" value="1"/>
</dbReference>
<protein>
    <recommendedName>
        <fullName evidence="6">Phenolic acid decarboxylase</fullName>
        <ecNumber evidence="5">4.1.1.61</ecNumber>
    </recommendedName>
    <alternativeName>
        <fullName evidence="7">4-hydroxybenzoate decarboxylase</fullName>
    </alternativeName>
    <alternativeName>
        <fullName evidence="8">Phenolic acid decarboxylase subunit C</fullName>
    </alternativeName>
</protein>
<comment type="similarity">
    <text evidence="1">Belongs to the UbiD family.</text>
</comment>
<name>C9R8C0_AMMDK</name>
<dbReference type="InterPro" id="IPR049381">
    <property type="entry name" value="UbiD-like_C"/>
</dbReference>
<accession>C9R8C0</accession>
<keyword evidence="14" id="KW-1185">Reference proteome</keyword>
<dbReference type="PANTHER" id="PTHR30108">
    <property type="entry name" value="3-OCTAPRENYL-4-HYDROXYBENZOATE CARBOXY-LYASE-RELATED"/>
    <property type="match status" value="1"/>
</dbReference>
<dbReference type="Gene3D" id="3.40.1670.10">
    <property type="entry name" value="UbiD C-terminal domain-like"/>
    <property type="match status" value="1"/>
</dbReference>
<evidence type="ECO:0000259" key="11">
    <source>
        <dbReference type="Pfam" id="PF20695"/>
    </source>
</evidence>
<organism evidence="13 14">
    <name type="scientific">Ammonifex degensii (strain DSM 10501 / KC4)</name>
    <dbReference type="NCBI Taxonomy" id="429009"/>
    <lineage>
        <taxon>Bacteria</taxon>
        <taxon>Bacillati</taxon>
        <taxon>Bacillota</taxon>
        <taxon>Clostridia</taxon>
        <taxon>Thermoanaerobacterales</taxon>
        <taxon>Thermoanaerobacteraceae</taxon>
        <taxon>Ammonifex</taxon>
    </lineage>
</organism>
<feature type="domain" description="3-octaprenyl-4-hydroxybenzoate carboxy-lyase-like Rift-related" evidence="10">
    <location>
        <begin position="119"/>
        <end position="315"/>
    </location>
</feature>
<dbReference type="NCBIfam" id="TIGR00148">
    <property type="entry name" value="UbiD family decarboxylase"/>
    <property type="match status" value="1"/>
</dbReference>
<evidence type="ECO:0000256" key="1">
    <source>
        <dbReference type="ARBA" id="ARBA00010021"/>
    </source>
</evidence>
<gene>
    <name evidence="13" type="ordered locus">Adeg_1452</name>
</gene>
<dbReference type="eggNOG" id="COG0043">
    <property type="taxonomic scope" value="Bacteria"/>
</dbReference>
<dbReference type="Pfam" id="PF20696">
    <property type="entry name" value="UbiD_C"/>
    <property type="match status" value="1"/>
</dbReference>
<dbReference type="OrthoDB" id="9809841at2"/>
<dbReference type="Pfam" id="PF01977">
    <property type="entry name" value="UbiD"/>
    <property type="match status" value="1"/>
</dbReference>
<dbReference type="InterPro" id="IPR048304">
    <property type="entry name" value="UbiD_Rift_dom"/>
</dbReference>